<evidence type="ECO:0000256" key="6">
    <source>
        <dbReference type="SAM" id="Phobius"/>
    </source>
</evidence>
<feature type="transmembrane region" description="Helical" evidence="6">
    <location>
        <begin position="214"/>
        <end position="232"/>
    </location>
</feature>
<dbReference type="STRING" id="869212.Turpa_0394"/>
<evidence type="ECO:0000256" key="3">
    <source>
        <dbReference type="ARBA" id="ARBA00022692"/>
    </source>
</evidence>
<evidence type="ECO:0000256" key="2">
    <source>
        <dbReference type="ARBA" id="ARBA00008053"/>
    </source>
</evidence>
<feature type="transmembrane region" description="Helical" evidence="6">
    <location>
        <begin position="12"/>
        <end position="31"/>
    </location>
</feature>
<dbReference type="KEGG" id="tpx:Turpa_0394"/>
<feature type="transmembrane region" description="Helical" evidence="6">
    <location>
        <begin position="385"/>
        <end position="406"/>
    </location>
</feature>
<dbReference type="EMBL" id="CP002959">
    <property type="protein sequence ID" value="AFM11050.1"/>
    <property type="molecule type" value="Genomic_DNA"/>
</dbReference>
<dbReference type="PANTHER" id="PTHR35791">
    <property type="entry name" value="UPF0754 MEMBRANE PROTEIN YHEB"/>
    <property type="match status" value="1"/>
</dbReference>
<proteinExistence type="inferred from homology"/>
<dbReference type="PATRIC" id="fig|869212.3.peg.365"/>
<dbReference type="RefSeq" id="WP_014801570.1">
    <property type="nucleotide sequence ID" value="NC_018020.1"/>
</dbReference>
<evidence type="ECO:0000256" key="5">
    <source>
        <dbReference type="ARBA" id="ARBA00023136"/>
    </source>
</evidence>
<keyword evidence="8" id="KW-1185">Reference proteome</keyword>
<sequence>MQEWIHAHKELLVYASMPVTSAFVGWLTNWIAIKMTFYPLTFWGIPPFLGWQGIIPRKAHKMASKSVELMTTKLIKVEEIFDKVKPHEMALELAEPMKKVTHELVDEVGRSANQTVWDLTPGAVREQIAKQVNKETGPLLEGSIKEIKRNILAVFDLKSLVIKNLTGKNVVLLNEMFMRCGKKEFTFIALSGIYFGFPFGIIQMAQWYFYQAPWTVPIVGVIVGYYTNWLALKMIFRPLREQKILGLVKYQGLFLKRQKEVSKEYADIVANKILSPHQVLENFIYGRAAEAFFSVIQSNVIRALAKIEGLAQPIMSFAVGSEKYEFLKSLIVRRINEAVPKYAMKVEGYLGNAMDLENTLYERLSNLPPEDFEELLRTAFQEDEWILILVGSALGFAVGLIQMLFIL</sequence>
<dbReference type="AlphaFoldDB" id="I4B193"/>
<evidence type="ECO:0008006" key="9">
    <source>
        <dbReference type="Google" id="ProtNLM"/>
    </source>
</evidence>
<feature type="transmembrane region" description="Helical" evidence="6">
    <location>
        <begin position="37"/>
        <end position="55"/>
    </location>
</feature>
<dbReference type="InterPro" id="IPR007383">
    <property type="entry name" value="DUF445"/>
</dbReference>
<comment type="similarity">
    <text evidence="2">Belongs to the UPF0754 family.</text>
</comment>
<evidence type="ECO:0000313" key="8">
    <source>
        <dbReference type="Proteomes" id="UP000006048"/>
    </source>
</evidence>
<dbReference type="GO" id="GO:0012505">
    <property type="term" value="C:endomembrane system"/>
    <property type="evidence" value="ECO:0007669"/>
    <property type="project" value="UniProtKB-SubCell"/>
</dbReference>
<protein>
    <recommendedName>
        <fullName evidence="9">DUF445 domain-containing protein</fullName>
    </recommendedName>
</protein>
<dbReference type="Pfam" id="PF04286">
    <property type="entry name" value="DUF445"/>
    <property type="match status" value="1"/>
</dbReference>
<gene>
    <name evidence="7" type="ordered locus">Turpa_0394</name>
</gene>
<reference evidence="7 8" key="1">
    <citation type="submission" date="2012-06" db="EMBL/GenBank/DDBJ databases">
        <title>The complete chromosome of genome of Turneriella parva DSM 21527.</title>
        <authorList>
            <consortium name="US DOE Joint Genome Institute (JGI-PGF)"/>
            <person name="Lucas S."/>
            <person name="Han J."/>
            <person name="Lapidus A."/>
            <person name="Bruce D."/>
            <person name="Goodwin L."/>
            <person name="Pitluck S."/>
            <person name="Peters L."/>
            <person name="Kyrpides N."/>
            <person name="Mavromatis K."/>
            <person name="Ivanova N."/>
            <person name="Mikhailova N."/>
            <person name="Chertkov O."/>
            <person name="Detter J.C."/>
            <person name="Tapia R."/>
            <person name="Han C."/>
            <person name="Land M."/>
            <person name="Hauser L."/>
            <person name="Markowitz V."/>
            <person name="Cheng J.-F."/>
            <person name="Hugenholtz P."/>
            <person name="Woyke T."/>
            <person name="Wu D."/>
            <person name="Gronow S."/>
            <person name="Wellnitz S."/>
            <person name="Brambilla E."/>
            <person name="Klenk H.-P."/>
            <person name="Eisen J.A."/>
        </authorList>
    </citation>
    <scope>NUCLEOTIDE SEQUENCE [LARGE SCALE GENOMIC DNA]</scope>
    <source>
        <strain evidence="8">ATCC BAA-1111 / DSM 21527 / NCTC 11395 / H</strain>
    </source>
</reference>
<name>I4B193_TURPD</name>
<evidence type="ECO:0000313" key="7">
    <source>
        <dbReference type="EMBL" id="AFM11050.1"/>
    </source>
</evidence>
<dbReference type="Proteomes" id="UP000006048">
    <property type="component" value="Chromosome"/>
</dbReference>
<feature type="transmembrane region" description="Helical" evidence="6">
    <location>
        <begin position="185"/>
        <end position="208"/>
    </location>
</feature>
<dbReference type="OrthoDB" id="9787430at2"/>
<evidence type="ECO:0000256" key="4">
    <source>
        <dbReference type="ARBA" id="ARBA00022989"/>
    </source>
</evidence>
<organism evidence="7 8">
    <name type="scientific">Turneriella parva (strain ATCC BAA-1111 / DSM 21527 / NCTC 11395 / H)</name>
    <name type="common">Leptospira parva</name>
    <dbReference type="NCBI Taxonomy" id="869212"/>
    <lineage>
        <taxon>Bacteria</taxon>
        <taxon>Pseudomonadati</taxon>
        <taxon>Spirochaetota</taxon>
        <taxon>Spirochaetia</taxon>
        <taxon>Leptospirales</taxon>
        <taxon>Leptospiraceae</taxon>
        <taxon>Turneriella</taxon>
    </lineage>
</organism>
<accession>I4B193</accession>
<dbReference type="HOGENOM" id="CLU_028773_0_0_12"/>
<keyword evidence="4 6" id="KW-1133">Transmembrane helix</keyword>
<dbReference type="PANTHER" id="PTHR35791:SF1">
    <property type="entry name" value="UPF0754 MEMBRANE PROTEIN YHEB"/>
    <property type="match status" value="1"/>
</dbReference>
<keyword evidence="3 6" id="KW-0812">Transmembrane</keyword>
<keyword evidence="5 6" id="KW-0472">Membrane</keyword>
<evidence type="ECO:0000256" key="1">
    <source>
        <dbReference type="ARBA" id="ARBA00004308"/>
    </source>
</evidence>
<comment type="subcellular location">
    <subcellularLocation>
        <location evidence="1">Endomembrane system</location>
    </subcellularLocation>
</comment>